<dbReference type="Pfam" id="PF02687">
    <property type="entry name" value="FtsX"/>
    <property type="match status" value="2"/>
</dbReference>
<evidence type="ECO:0000256" key="3">
    <source>
        <dbReference type="ARBA" id="ARBA00022692"/>
    </source>
</evidence>
<gene>
    <name evidence="8" type="ORF">A6A05_17085</name>
</gene>
<feature type="transmembrane region" description="Helical" evidence="6">
    <location>
        <begin position="759"/>
        <end position="792"/>
    </location>
</feature>
<evidence type="ECO:0000313" key="8">
    <source>
        <dbReference type="EMBL" id="OAN45112.1"/>
    </source>
</evidence>
<evidence type="ECO:0000256" key="4">
    <source>
        <dbReference type="ARBA" id="ARBA00022989"/>
    </source>
</evidence>
<keyword evidence="8" id="KW-0808">Transferase</keyword>
<dbReference type="GO" id="GO:0016740">
    <property type="term" value="F:transferase activity"/>
    <property type="evidence" value="ECO:0007669"/>
    <property type="project" value="UniProtKB-KW"/>
</dbReference>
<protein>
    <submittedName>
        <fullName evidence="8">Glycosyl transferase family 1</fullName>
    </submittedName>
</protein>
<feature type="domain" description="ABC3 transporter permease C-terminal" evidence="7">
    <location>
        <begin position="260"/>
        <end position="377"/>
    </location>
</feature>
<feature type="transmembrane region" description="Helical" evidence="6">
    <location>
        <begin position="391"/>
        <end position="413"/>
    </location>
</feature>
<dbReference type="PANTHER" id="PTHR30287:SF1">
    <property type="entry name" value="INNER MEMBRANE PROTEIN"/>
    <property type="match status" value="1"/>
</dbReference>
<feature type="transmembrane region" description="Helical" evidence="6">
    <location>
        <begin position="798"/>
        <end position="827"/>
    </location>
</feature>
<feature type="transmembrane region" description="Helical" evidence="6">
    <location>
        <begin position="718"/>
        <end position="738"/>
    </location>
</feature>
<proteinExistence type="predicted"/>
<organism evidence="8 9">
    <name type="scientific">Magnetospirillum moscoviense</name>
    <dbReference type="NCBI Taxonomy" id="1437059"/>
    <lineage>
        <taxon>Bacteria</taxon>
        <taxon>Pseudomonadati</taxon>
        <taxon>Pseudomonadota</taxon>
        <taxon>Alphaproteobacteria</taxon>
        <taxon>Rhodospirillales</taxon>
        <taxon>Rhodospirillaceae</taxon>
        <taxon>Magnetospirillum</taxon>
    </lineage>
</organism>
<feature type="transmembrane region" description="Helical" evidence="6">
    <location>
        <begin position="346"/>
        <end position="371"/>
    </location>
</feature>
<keyword evidence="2" id="KW-1003">Cell membrane</keyword>
<feature type="transmembrane region" description="Helical" evidence="6">
    <location>
        <begin position="288"/>
        <end position="307"/>
    </location>
</feature>
<dbReference type="AlphaFoldDB" id="A0A178M8N7"/>
<dbReference type="OrthoDB" id="9775544at2"/>
<accession>A0A178M8N7</accession>
<keyword evidence="9" id="KW-1185">Reference proteome</keyword>
<feature type="domain" description="ABC3 transporter permease C-terminal" evidence="7">
    <location>
        <begin position="718"/>
        <end position="825"/>
    </location>
</feature>
<keyword evidence="4 6" id="KW-1133">Transmembrane helix</keyword>
<evidence type="ECO:0000256" key="6">
    <source>
        <dbReference type="SAM" id="Phobius"/>
    </source>
</evidence>
<dbReference type="STRING" id="1437059.A6A05_17085"/>
<name>A0A178M8N7_9PROT</name>
<dbReference type="Proteomes" id="UP000078543">
    <property type="component" value="Unassembled WGS sequence"/>
</dbReference>
<dbReference type="InterPro" id="IPR038766">
    <property type="entry name" value="Membrane_comp_ABC_pdt"/>
</dbReference>
<evidence type="ECO:0000256" key="1">
    <source>
        <dbReference type="ARBA" id="ARBA00004651"/>
    </source>
</evidence>
<evidence type="ECO:0000259" key="7">
    <source>
        <dbReference type="Pfam" id="PF02687"/>
    </source>
</evidence>
<dbReference type="EMBL" id="LWQU01000189">
    <property type="protein sequence ID" value="OAN45112.1"/>
    <property type="molecule type" value="Genomic_DNA"/>
</dbReference>
<dbReference type="GO" id="GO:0005886">
    <property type="term" value="C:plasma membrane"/>
    <property type="evidence" value="ECO:0007669"/>
    <property type="project" value="UniProtKB-SubCell"/>
</dbReference>
<dbReference type="InterPro" id="IPR003838">
    <property type="entry name" value="ABC3_permease_C"/>
</dbReference>
<dbReference type="RefSeq" id="WP_068504297.1">
    <property type="nucleotide sequence ID" value="NZ_LWQU01000189.1"/>
</dbReference>
<reference evidence="8 9" key="1">
    <citation type="submission" date="2016-04" db="EMBL/GenBank/DDBJ databases">
        <title>Draft genome sequence of freshwater magnetotactic bacteria Magnetospirillum marisnigri SP-1 and Magnetospirillum moscoviense BB-1.</title>
        <authorList>
            <person name="Koziaeva V."/>
            <person name="Dziuba M.V."/>
            <person name="Ivanov T.M."/>
            <person name="Kuznetsov B."/>
            <person name="Grouzdev D.S."/>
        </authorList>
    </citation>
    <scope>NUCLEOTIDE SEQUENCE [LARGE SCALE GENOMIC DNA]</scope>
    <source>
        <strain evidence="8 9">BB-1</strain>
    </source>
</reference>
<comment type="subcellular location">
    <subcellularLocation>
        <location evidence="1">Cell membrane</location>
        <topology evidence="1">Multi-pass membrane protein</topology>
    </subcellularLocation>
</comment>
<evidence type="ECO:0000256" key="5">
    <source>
        <dbReference type="ARBA" id="ARBA00023136"/>
    </source>
</evidence>
<sequence length="839" mass="86197">MSLAALRFARRELRGGLAGFRILMACLALGVAAISGAGSLKAAFHAALSQDARALLGGDLDIRQSYQPVTEPQLAALKQLGTVSQGADLRVMARFGDARRLVELKAIDRLYPLVGRVTLEPAQDLTAALAVQDGIPGAVAEAGLLDALGISLGDTIRIGDASVQVRALLVAEPDRVANALSFGPRLVVGLELLPTTGLLQPGALVRWSTRLVLDNTSPAQAKALLAERFPDAPWQVRDTSEAAPGLGRILDNIAAFLTLVGLTSLLVGGIGVASSVKAVMDGRLRSIAALKAAGAGSGVIFATYALLVGGLALAGIVAGLVAGGLLPGLVVALAGDALPIAAKVGIYPLPLMVAFAFGLLTALVFGLAPLARAARTPATRLFRGPAEEPTALGWPVLAIIGVAALAMAALAVASADRKGLAAVFVAAAPATLLLFRALAWALAGLSARLARRRTGLLAHPAARLALANLYRPGSTIVGMVISLGLGLTVLVTTAQVEGNLARQFGEKLPAEAPSFFFIDLQPDQAAWFDDIVRSADPQARIERAPMVRGRVVALNGVPAQSVTVAPEAEWALRGDRGLTSAADMPPGTRLAAGAWWTADHAGPPLVSLDAPLAKGLGLGLGDHVTLNVLGREIVARVASLREVEWSSLNMNFAFVLSPDALAGAPHTWLATVHADAAHESAVERAVTDRLANVSAIRVKEALGSVRDLVARADQAVRLAALVTLAGGALVLAGAVMAGHRRRVREAVVLKVLGATRADLWRAWLVEFGAVGGVTGLLAGAIGTLAAWAILVFVMKADWVFLPAILAATLAVCVSASLAAGFAGTWAATAAKAAPELRAE</sequence>
<comment type="caution">
    <text evidence="8">The sequence shown here is derived from an EMBL/GenBank/DDBJ whole genome shotgun (WGS) entry which is preliminary data.</text>
</comment>
<keyword evidence="5 6" id="KW-0472">Membrane</keyword>
<feature type="transmembrane region" description="Helical" evidence="6">
    <location>
        <begin position="313"/>
        <end position="334"/>
    </location>
</feature>
<feature type="transmembrane region" description="Helical" evidence="6">
    <location>
        <begin position="253"/>
        <end position="276"/>
    </location>
</feature>
<keyword evidence="3 6" id="KW-0812">Transmembrane</keyword>
<feature type="transmembrane region" description="Helical" evidence="6">
    <location>
        <begin position="420"/>
        <end position="443"/>
    </location>
</feature>
<dbReference type="PANTHER" id="PTHR30287">
    <property type="entry name" value="MEMBRANE COMPONENT OF PREDICTED ABC SUPERFAMILY METABOLITE UPTAKE TRANSPORTER"/>
    <property type="match status" value="1"/>
</dbReference>
<evidence type="ECO:0000256" key="2">
    <source>
        <dbReference type="ARBA" id="ARBA00022475"/>
    </source>
</evidence>
<evidence type="ECO:0000313" key="9">
    <source>
        <dbReference type="Proteomes" id="UP000078543"/>
    </source>
</evidence>